<reference evidence="1 2" key="1">
    <citation type="submission" date="2015-01" db="EMBL/GenBank/DDBJ databases">
        <title>Vibrio sp. C94 JCM 19241 whole genome shotgun sequence.</title>
        <authorList>
            <person name="Sawabe T."/>
            <person name="Meirelles P."/>
            <person name="Feng G."/>
            <person name="Sayaka M."/>
            <person name="Hattori M."/>
            <person name="Ohkuma M."/>
        </authorList>
    </citation>
    <scope>NUCLEOTIDE SEQUENCE [LARGE SCALE GENOMIC DNA]</scope>
    <source>
        <strain evidence="2">JCM 19241</strain>
    </source>
</reference>
<dbReference type="AlphaFoldDB" id="A0A0B8QBT2"/>
<gene>
    <name evidence="1" type="ORF">JCM19241_5578</name>
</gene>
<dbReference type="PANTHER" id="PTHR35802">
    <property type="entry name" value="PROTEASE SYNTHASE AND SPORULATION PROTEIN PAI 2"/>
    <property type="match status" value="1"/>
</dbReference>
<dbReference type="InterPro" id="IPR012349">
    <property type="entry name" value="Split_barrel_FMN-bd"/>
</dbReference>
<comment type="caution">
    <text evidence="1">The sequence shown here is derived from an EMBL/GenBank/DDBJ whole genome shotgun (WGS) entry which is preliminary data.</text>
</comment>
<accession>A0A0B8QBT2</accession>
<dbReference type="Pfam" id="PF04299">
    <property type="entry name" value="FMN_bind_2"/>
    <property type="match status" value="1"/>
</dbReference>
<name>A0A0B8QBT2_9VIBR</name>
<organism evidence="1 2">
    <name type="scientific">Vibrio ishigakensis</name>
    <dbReference type="NCBI Taxonomy" id="1481914"/>
    <lineage>
        <taxon>Bacteria</taxon>
        <taxon>Pseudomonadati</taxon>
        <taxon>Pseudomonadota</taxon>
        <taxon>Gammaproteobacteria</taxon>
        <taxon>Vibrionales</taxon>
        <taxon>Vibrionaceae</taxon>
        <taxon>Vibrio</taxon>
    </lineage>
</organism>
<protein>
    <submittedName>
        <fullName evidence="1">Transcriptional regulator</fullName>
    </submittedName>
</protein>
<dbReference type="PANTHER" id="PTHR35802:SF1">
    <property type="entry name" value="PROTEASE SYNTHASE AND SPORULATION PROTEIN PAI 2"/>
    <property type="match status" value="1"/>
</dbReference>
<dbReference type="EMBL" id="BBSC01000002">
    <property type="protein sequence ID" value="GAM74382.1"/>
    <property type="molecule type" value="Genomic_DNA"/>
</dbReference>
<dbReference type="SUPFAM" id="SSF50475">
    <property type="entry name" value="FMN-binding split barrel"/>
    <property type="match status" value="1"/>
</dbReference>
<dbReference type="Proteomes" id="UP000031666">
    <property type="component" value="Unassembled WGS sequence"/>
</dbReference>
<sequence length="208" mass="23619">MYTPRKFKQENIEQQVELIENYPFATLVVNTSDGVEVNHLPMLLEEQKGRLLLKGHIAKANPFWKRAEEGIEVKVIFNGPHCYISPNHYPSKSVDHRVVPTWNYAVVHVTGFMSFRHDSSFLYEVVEKLTDQHEQKSAKPWSISDAPEPFIEKMLTAIVGIEIAVSNIEGKWKLSQNQSAENQDGVVRGLAKLDDAMSKAVSDMVKKV</sequence>
<dbReference type="InterPro" id="IPR007396">
    <property type="entry name" value="TR_PAI2-type"/>
</dbReference>
<evidence type="ECO:0000313" key="2">
    <source>
        <dbReference type="Proteomes" id="UP000031666"/>
    </source>
</evidence>
<dbReference type="Gene3D" id="2.30.110.10">
    <property type="entry name" value="Electron Transport, Fmn-binding Protein, Chain A"/>
    <property type="match status" value="1"/>
</dbReference>
<reference evidence="1 2" key="2">
    <citation type="submission" date="2015-01" db="EMBL/GenBank/DDBJ databases">
        <authorList>
            <consortium name="NBRP consortium"/>
            <person name="Sawabe T."/>
            <person name="Meirelles P."/>
            <person name="Feng G."/>
            <person name="Sayaka M."/>
            <person name="Hattori M."/>
            <person name="Ohkuma M."/>
        </authorList>
    </citation>
    <scope>NUCLEOTIDE SEQUENCE [LARGE SCALE GENOMIC DNA]</scope>
    <source>
        <strain evidence="2">JCM 19241</strain>
    </source>
</reference>
<dbReference type="PIRSF" id="PIRSF010372">
    <property type="entry name" value="PaiB"/>
    <property type="match status" value="1"/>
</dbReference>
<proteinExistence type="predicted"/>
<evidence type="ECO:0000313" key="1">
    <source>
        <dbReference type="EMBL" id="GAM74382.1"/>
    </source>
</evidence>
<dbReference type="STRING" id="1481914.JCM19241_5578"/>